<evidence type="ECO:0000313" key="1">
    <source>
        <dbReference type="EMBL" id="MBO1915956.1"/>
    </source>
</evidence>
<reference evidence="1" key="1">
    <citation type="submission" date="2021-03" db="EMBL/GenBank/DDBJ databases">
        <title>Molecular epidemiology and mechanisms of colistin and carbapenem resistance in Enterobacteriaceae from clinical isolates, the environment and porcine samples in Pretoria, South Africa.</title>
        <authorList>
            <person name="Bogoshi D."/>
            <person name="Mbelle N.M."/>
            <person name="Naidoo V."/>
            <person name="Osei Sekyere J."/>
        </authorList>
    </citation>
    <scope>NUCLEOTIDE SEQUENCE</scope>
    <source>
        <strain evidence="1">C052</strain>
    </source>
</reference>
<proteinExistence type="predicted"/>
<comment type="caution">
    <text evidence="1">The sequence shown here is derived from an EMBL/GenBank/DDBJ whole genome shotgun (WGS) entry which is preliminary data.</text>
</comment>
<dbReference type="Proteomes" id="UP000664477">
    <property type="component" value="Unassembled WGS sequence"/>
</dbReference>
<dbReference type="AlphaFoldDB" id="A0A939SLC8"/>
<name>A0A939SLC8_PRORE</name>
<protein>
    <submittedName>
        <fullName evidence="1">Uncharacterized protein</fullName>
    </submittedName>
</protein>
<accession>A0A939SLC8</accession>
<evidence type="ECO:0000313" key="2">
    <source>
        <dbReference type="Proteomes" id="UP000664477"/>
    </source>
</evidence>
<dbReference type="EMBL" id="JAGETQ010000015">
    <property type="protein sequence ID" value="MBO1915956.1"/>
    <property type="molecule type" value="Genomic_DNA"/>
</dbReference>
<gene>
    <name evidence="1" type="ORF">J4727_04855</name>
</gene>
<organism evidence="1 2">
    <name type="scientific">Providencia rettgeri</name>
    <dbReference type="NCBI Taxonomy" id="587"/>
    <lineage>
        <taxon>Bacteria</taxon>
        <taxon>Pseudomonadati</taxon>
        <taxon>Pseudomonadota</taxon>
        <taxon>Gammaproteobacteria</taxon>
        <taxon>Enterobacterales</taxon>
        <taxon>Morganellaceae</taxon>
        <taxon>Providencia</taxon>
    </lineage>
</organism>
<sequence>MVKPNGKCRGNTPEKGLELQQHNTNALTQFKHQQNEGVQITEQYITDLKRAQQNAHDWSITQVLFGSR</sequence>